<dbReference type="PANTHER" id="PTHR44591:SF3">
    <property type="entry name" value="RESPONSE REGULATORY DOMAIN-CONTAINING PROTEIN"/>
    <property type="match status" value="1"/>
</dbReference>
<dbReference type="PANTHER" id="PTHR44591">
    <property type="entry name" value="STRESS RESPONSE REGULATOR PROTEIN 1"/>
    <property type="match status" value="1"/>
</dbReference>
<dbReference type="Gene3D" id="3.40.50.2300">
    <property type="match status" value="1"/>
</dbReference>
<dbReference type="SMART" id="SM00448">
    <property type="entry name" value="REC"/>
    <property type="match status" value="1"/>
</dbReference>
<dbReference type="GO" id="GO:0000160">
    <property type="term" value="P:phosphorelay signal transduction system"/>
    <property type="evidence" value="ECO:0007669"/>
    <property type="project" value="InterPro"/>
</dbReference>
<dbReference type="EMBL" id="JAIOIV010000073">
    <property type="protein sequence ID" value="MBZ0156361.1"/>
    <property type="molecule type" value="Genomic_DNA"/>
</dbReference>
<evidence type="ECO:0000256" key="2">
    <source>
        <dbReference type="PROSITE-ProRule" id="PRU00169"/>
    </source>
</evidence>
<protein>
    <submittedName>
        <fullName evidence="4">Response regulator</fullName>
    </submittedName>
</protein>
<gene>
    <name evidence="4" type="ORF">K8I29_09160</name>
</gene>
<dbReference type="SUPFAM" id="SSF52172">
    <property type="entry name" value="CheY-like"/>
    <property type="match status" value="1"/>
</dbReference>
<evidence type="ECO:0000313" key="4">
    <source>
        <dbReference type="EMBL" id="MBZ0156361.1"/>
    </source>
</evidence>
<comment type="caution">
    <text evidence="4">The sequence shown here is derived from an EMBL/GenBank/DDBJ whole genome shotgun (WGS) entry which is preliminary data.</text>
</comment>
<dbReference type="InterPro" id="IPR050595">
    <property type="entry name" value="Bact_response_regulator"/>
</dbReference>
<keyword evidence="1 2" id="KW-0597">Phosphoprotein</keyword>
<dbReference type="InterPro" id="IPR001789">
    <property type="entry name" value="Sig_transdc_resp-reg_receiver"/>
</dbReference>
<dbReference type="InterPro" id="IPR011006">
    <property type="entry name" value="CheY-like_superfamily"/>
</dbReference>
<feature type="domain" description="Response regulatory" evidence="3">
    <location>
        <begin position="3"/>
        <end position="119"/>
    </location>
</feature>
<reference evidence="4" key="2">
    <citation type="submission" date="2021-08" db="EMBL/GenBank/DDBJ databases">
        <authorList>
            <person name="Dalcin Martins P."/>
        </authorList>
    </citation>
    <scope>NUCLEOTIDE SEQUENCE</scope>
    <source>
        <strain evidence="4">MAG_39</strain>
    </source>
</reference>
<evidence type="ECO:0000259" key="3">
    <source>
        <dbReference type="PROSITE" id="PS50110"/>
    </source>
</evidence>
<dbReference type="Pfam" id="PF00072">
    <property type="entry name" value="Response_reg"/>
    <property type="match status" value="1"/>
</dbReference>
<dbReference type="PROSITE" id="PS50110">
    <property type="entry name" value="RESPONSE_REGULATORY"/>
    <property type="match status" value="1"/>
</dbReference>
<evidence type="ECO:0000256" key="1">
    <source>
        <dbReference type="ARBA" id="ARBA00022553"/>
    </source>
</evidence>
<sequence length="121" mass="13847">MRRVLIIDDEPDVAELMRLFLGSLGYEADVFLSGEKAMRAVEDSRYWAVFCDYLMPGTTGDLLYRQIRGRDGGLAKRFALITGAVLDEHLEEFLKNERVKVIGKPFKLDEIKSILTEFETL</sequence>
<dbReference type="Proteomes" id="UP000705867">
    <property type="component" value="Unassembled WGS sequence"/>
</dbReference>
<proteinExistence type="predicted"/>
<evidence type="ECO:0000313" key="5">
    <source>
        <dbReference type="Proteomes" id="UP000705867"/>
    </source>
</evidence>
<dbReference type="AlphaFoldDB" id="A0A953LWW4"/>
<feature type="modified residue" description="4-aspartylphosphate" evidence="2">
    <location>
        <position position="52"/>
    </location>
</feature>
<name>A0A953LWW4_9BACT</name>
<reference evidence="4" key="1">
    <citation type="journal article" date="2021" name="bioRxiv">
        <title>Unraveling nitrogen, sulfur and carbon metabolic pathways and microbial community transcriptional responses to substrate deprivation and toxicity stresses in a bioreactor mimicking anoxic brackish coastal sediment conditions.</title>
        <authorList>
            <person name="Martins P.D."/>
            <person name="Echeveste M.J."/>
            <person name="Arshad A."/>
            <person name="Kurth J."/>
            <person name="Ouboter H."/>
            <person name="Jetten M.S.M."/>
            <person name="Welte C.U."/>
        </authorList>
    </citation>
    <scope>NUCLEOTIDE SEQUENCE</scope>
    <source>
        <strain evidence="4">MAG_39</strain>
    </source>
</reference>
<organism evidence="4 5">
    <name type="scientific">Candidatus Nitrobium versatile</name>
    <dbReference type="NCBI Taxonomy" id="2884831"/>
    <lineage>
        <taxon>Bacteria</taxon>
        <taxon>Pseudomonadati</taxon>
        <taxon>Nitrospirota</taxon>
        <taxon>Nitrospiria</taxon>
        <taxon>Nitrospirales</taxon>
        <taxon>Nitrospiraceae</taxon>
        <taxon>Candidatus Nitrobium</taxon>
    </lineage>
</organism>
<accession>A0A953LWW4</accession>